<keyword evidence="3" id="KW-1133">Transmembrane helix</keyword>
<dbReference type="PROSITE" id="PS50234">
    <property type="entry name" value="VWFA"/>
    <property type="match status" value="1"/>
</dbReference>
<dbReference type="InterPro" id="IPR002035">
    <property type="entry name" value="VWF_A"/>
</dbReference>
<evidence type="ECO:0000256" key="3">
    <source>
        <dbReference type="SAM" id="Phobius"/>
    </source>
</evidence>
<feature type="domain" description="VWFA" evidence="4">
    <location>
        <begin position="397"/>
        <end position="563"/>
    </location>
</feature>
<feature type="coiled-coil region" evidence="1">
    <location>
        <begin position="32"/>
        <end position="82"/>
    </location>
</feature>
<accession>A0ABT7PE07</accession>
<feature type="compositionally biased region" description="Basic and acidic residues" evidence="2">
    <location>
        <begin position="14"/>
        <end position="29"/>
    </location>
</feature>
<keyword evidence="3" id="KW-0812">Transmembrane</keyword>
<evidence type="ECO:0000259" key="4">
    <source>
        <dbReference type="PROSITE" id="PS50234"/>
    </source>
</evidence>
<feature type="compositionally biased region" description="Basic and acidic residues" evidence="2">
    <location>
        <begin position="200"/>
        <end position="212"/>
    </location>
</feature>
<gene>
    <name evidence="5" type="ORF">QTN89_03385</name>
</gene>
<evidence type="ECO:0000313" key="6">
    <source>
        <dbReference type="Proteomes" id="UP001239462"/>
    </source>
</evidence>
<keyword evidence="1" id="KW-0175">Coiled coil</keyword>
<dbReference type="Gene3D" id="3.40.50.410">
    <property type="entry name" value="von Willebrand factor, type A domain"/>
    <property type="match status" value="1"/>
</dbReference>
<feature type="region of interest" description="Disordered" evidence="2">
    <location>
        <begin position="183"/>
        <end position="244"/>
    </location>
</feature>
<name>A0ABT7PE07_9BACT</name>
<dbReference type="Proteomes" id="UP001239462">
    <property type="component" value="Unassembled WGS sequence"/>
</dbReference>
<feature type="compositionally biased region" description="Low complexity" evidence="2">
    <location>
        <begin position="218"/>
        <end position="232"/>
    </location>
</feature>
<feature type="region of interest" description="Disordered" evidence="2">
    <location>
        <begin position="96"/>
        <end position="169"/>
    </location>
</feature>
<feature type="region of interest" description="Disordered" evidence="2">
    <location>
        <begin position="1"/>
        <end position="29"/>
    </location>
</feature>
<organism evidence="5 6">
    <name type="scientific">Roseiconus lacunae</name>
    <dbReference type="NCBI Taxonomy" id="2605694"/>
    <lineage>
        <taxon>Bacteria</taxon>
        <taxon>Pseudomonadati</taxon>
        <taxon>Planctomycetota</taxon>
        <taxon>Planctomycetia</taxon>
        <taxon>Pirellulales</taxon>
        <taxon>Pirellulaceae</taxon>
        <taxon>Roseiconus</taxon>
    </lineage>
</organism>
<dbReference type="InterPro" id="IPR036465">
    <property type="entry name" value="vWFA_dom_sf"/>
</dbReference>
<keyword evidence="6" id="KW-1185">Reference proteome</keyword>
<evidence type="ECO:0000256" key="2">
    <source>
        <dbReference type="SAM" id="MobiDB-lite"/>
    </source>
</evidence>
<reference evidence="5 6" key="1">
    <citation type="submission" date="2023-06" db="EMBL/GenBank/DDBJ databases">
        <title>Roseiconus lacunae JC819 isolated from Gulf of Mannar region, Tamil Nadu.</title>
        <authorList>
            <person name="Pk S."/>
            <person name="Ch S."/>
            <person name="Ch V.R."/>
        </authorList>
    </citation>
    <scope>NUCLEOTIDE SEQUENCE [LARGE SCALE GENOMIC DNA]</scope>
    <source>
        <strain evidence="5 6">JC819</strain>
    </source>
</reference>
<feature type="compositionally biased region" description="Polar residues" evidence="2">
    <location>
        <begin position="184"/>
        <end position="198"/>
    </location>
</feature>
<sequence>MSLSAEDSTEEHDDLDRESSRPDRNLSDLDHLRELQLELEQTRSEAAAARLDARAAVLEIRIQRLERQVALTQEKVESRIRNETVQSSRVAAVGVATGQSASSRSQEAESQLSASNSRKRAELRVPALPRNRSIRSAVAFRANDDSIGQRAPATGGPSAEAKTQSPGRISNWDDVAVLIGVRSSARQNHGGSVTPKTKPQSRERRGTKAGDHRRAKSARVSSVKSSGKASGVPLPGSKATEASNALTSAVVLTRRSVSGRQHGRRRRGGVWGVSLFVHAMLILGLAAVTFSTSTPGDQMAIAGAMVESEVAEVQSVKLETETAQVSEEEPEASPVDSPLTDLGEIQVRDLSPTVAPSASEFVPVMSEAAAVDAMAMAMSRNPSEQMEFCGIEGGGNHFIYLVDSSKSMGDGFESARDALLRSISLLKPTQRFYVVFFDEEPEYMRLADPGVDEPRSVYATDENKRALRRWAMSIQMDLGRAPYEVLPFAIEQRPDVIFLLSDGEFPQRIEEMLSEINRLDNLFGDEGPISLVHTIGYHSRVGESRMKRIAAKNGGRYRYVPKP</sequence>
<dbReference type="SUPFAM" id="SSF53300">
    <property type="entry name" value="vWA-like"/>
    <property type="match status" value="1"/>
</dbReference>
<feature type="transmembrane region" description="Helical" evidence="3">
    <location>
        <begin position="270"/>
        <end position="290"/>
    </location>
</feature>
<comment type="caution">
    <text evidence="5">The sequence shown here is derived from an EMBL/GenBank/DDBJ whole genome shotgun (WGS) entry which is preliminary data.</text>
</comment>
<evidence type="ECO:0000313" key="5">
    <source>
        <dbReference type="EMBL" id="MDM4014461.1"/>
    </source>
</evidence>
<protein>
    <submittedName>
        <fullName evidence="5">VWA domain-containing protein</fullName>
    </submittedName>
</protein>
<keyword evidence="3" id="KW-0472">Membrane</keyword>
<dbReference type="RefSeq" id="WP_289162211.1">
    <property type="nucleotide sequence ID" value="NZ_JASZZN010000002.1"/>
</dbReference>
<evidence type="ECO:0000256" key="1">
    <source>
        <dbReference type="SAM" id="Coils"/>
    </source>
</evidence>
<proteinExistence type="predicted"/>
<dbReference type="CDD" id="cd00198">
    <property type="entry name" value="vWFA"/>
    <property type="match status" value="1"/>
</dbReference>
<feature type="compositionally biased region" description="Low complexity" evidence="2">
    <location>
        <begin position="99"/>
        <end position="116"/>
    </location>
</feature>
<dbReference type="EMBL" id="JASZZN010000002">
    <property type="protein sequence ID" value="MDM4014461.1"/>
    <property type="molecule type" value="Genomic_DNA"/>
</dbReference>